<keyword evidence="2" id="KW-1185">Reference proteome</keyword>
<proteinExistence type="predicted"/>
<dbReference type="Proteomes" id="UP000014500">
    <property type="component" value="Unassembled WGS sequence"/>
</dbReference>
<dbReference type="PhylomeDB" id="T1IXB1"/>
<dbReference type="AlphaFoldDB" id="T1IXB1"/>
<accession>T1IXB1</accession>
<reference evidence="2" key="1">
    <citation type="submission" date="2011-05" db="EMBL/GenBank/DDBJ databases">
        <authorList>
            <person name="Richards S.R."/>
            <person name="Qu J."/>
            <person name="Jiang H."/>
            <person name="Jhangiani S.N."/>
            <person name="Agravi P."/>
            <person name="Goodspeed R."/>
            <person name="Gross S."/>
            <person name="Mandapat C."/>
            <person name="Jackson L."/>
            <person name="Mathew T."/>
            <person name="Pu L."/>
            <person name="Thornton R."/>
            <person name="Saada N."/>
            <person name="Wilczek-Boney K.B."/>
            <person name="Lee S."/>
            <person name="Kovar C."/>
            <person name="Wu Y."/>
            <person name="Scherer S.E."/>
            <person name="Worley K.C."/>
            <person name="Muzny D.M."/>
            <person name="Gibbs R."/>
        </authorList>
    </citation>
    <scope>NUCLEOTIDE SEQUENCE</scope>
    <source>
        <strain evidence="2">Brora</strain>
    </source>
</reference>
<dbReference type="EnsemblMetazoa" id="SMAR005842-RA">
    <property type="protein sequence ID" value="SMAR005842-PA"/>
    <property type="gene ID" value="SMAR005842"/>
</dbReference>
<dbReference type="InterPro" id="IPR016186">
    <property type="entry name" value="C-type_lectin-like/link_sf"/>
</dbReference>
<organism evidence="1 2">
    <name type="scientific">Strigamia maritima</name>
    <name type="common">European centipede</name>
    <name type="synonym">Geophilus maritimus</name>
    <dbReference type="NCBI Taxonomy" id="126957"/>
    <lineage>
        <taxon>Eukaryota</taxon>
        <taxon>Metazoa</taxon>
        <taxon>Ecdysozoa</taxon>
        <taxon>Arthropoda</taxon>
        <taxon>Myriapoda</taxon>
        <taxon>Chilopoda</taxon>
        <taxon>Pleurostigmophora</taxon>
        <taxon>Geophilomorpha</taxon>
        <taxon>Linotaeniidae</taxon>
        <taxon>Strigamia</taxon>
    </lineage>
</organism>
<dbReference type="InterPro" id="IPR016187">
    <property type="entry name" value="CTDL_fold"/>
</dbReference>
<evidence type="ECO:0000313" key="2">
    <source>
        <dbReference type="Proteomes" id="UP000014500"/>
    </source>
</evidence>
<sequence>MASKEDGEDQDEDRESIISSINIFLSTSQPDYETRFKHISHQQVQCATCCANYHHYTEIWRFSLEIVPDKRNFTQTVGLCKKYSRSDAVSTLAFFYSQKEEDFMQSLLSDLKDEATKKKLDFCNHNFYVGMRKSVGEEWVTADGSFVFGSDFLPNLYKLDGNLYNEFCAALSIQKKFKVVQLQCQSNSNWNCFICEHPCKANESQNCFDLWNDKEVTHRTEAIEYCQMADVPGELIGISSSKLLNKLQAELINDIDLKNCSRYIAISNLFTLKYESVYEEPMSYVSTRFDIKLNTDINKHCLVLNMKSFKWVFAGCEEKHCFMCKIIEGIHEQPDYPDGTK</sequence>
<reference evidence="1" key="2">
    <citation type="submission" date="2015-02" db="UniProtKB">
        <authorList>
            <consortium name="EnsemblMetazoa"/>
        </authorList>
    </citation>
    <scope>IDENTIFICATION</scope>
</reference>
<dbReference type="CDD" id="cd00037">
    <property type="entry name" value="CLECT"/>
    <property type="match status" value="1"/>
</dbReference>
<dbReference type="HOGENOM" id="CLU_814616_0_0_1"/>
<dbReference type="Gene3D" id="3.10.100.10">
    <property type="entry name" value="Mannose-Binding Protein A, subunit A"/>
    <property type="match status" value="2"/>
</dbReference>
<name>T1IXB1_STRMM</name>
<dbReference type="EMBL" id="JH431646">
    <property type="status" value="NOT_ANNOTATED_CDS"/>
    <property type="molecule type" value="Genomic_DNA"/>
</dbReference>
<evidence type="ECO:0000313" key="1">
    <source>
        <dbReference type="EnsemblMetazoa" id="SMAR005842-PA"/>
    </source>
</evidence>
<protein>
    <submittedName>
        <fullName evidence="1">Uncharacterized protein</fullName>
    </submittedName>
</protein>
<dbReference type="SUPFAM" id="SSF56436">
    <property type="entry name" value="C-type lectin-like"/>
    <property type="match status" value="2"/>
</dbReference>